<protein>
    <submittedName>
        <fullName evidence="2">Type II toxin-antitoxin system antitoxin SocA domain-containing protein</fullName>
    </submittedName>
</protein>
<feature type="domain" description="Antitoxin SocA-like Panacea" evidence="1">
    <location>
        <begin position="23"/>
        <end position="113"/>
    </location>
</feature>
<dbReference type="EMBL" id="JBHSQS010000002">
    <property type="protein sequence ID" value="MFC5922643.1"/>
    <property type="molecule type" value="Genomic_DNA"/>
</dbReference>
<sequence length="196" mass="21722">MATAHDVAAAVLDRLGSVTAMKLEKLVYYCQGWHLAREGALLFAEPIEAWREGPVVPPLYRHHRRQLTVSEWPHGEASRLSAAQQRTVQWVADEYGKFSASELSTMTHNELPWRAARGALPESANSSERISTDLMRTYYARQIASTETAVGLATANAALEGTEFDQDWQDKLRDVASGVISADELINEEIARLKGA</sequence>
<evidence type="ECO:0000313" key="3">
    <source>
        <dbReference type="Proteomes" id="UP001596226"/>
    </source>
</evidence>
<dbReference type="Proteomes" id="UP001596226">
    <property type="component" value="Unassembled WGS sequence"/>
</dbReference>
<dbReference type="CDD" id="cd11586">
    <property type="entry name" value="VbhA_like"/>
    <property type="match status" value="1"/>
</dbReference>
<dbReference type="InterPro" id="IPR025272">
    <property type="entry name" value="SocA_Panacea"/>
</dbReference>
<dbReference type="Pfam" id="PF13274">
    <property type="entry name" value="SocA_Panacea"/>
    <property type="match status" value="1"/>
</dbReference>
<evidence type="ECO:0000259" key="1">
    <source>
        <dbReference type="Pfam" id="PF13274"/>
    </source>
</evidence>
<dbReference type="Gene3D" id="1.10.8.1050">
    <property type="entry name" value="Antitoxin VbhA-like"/>
    <property type="match status" value="1"/>
</dbReference>
<organism evidence="2 3">
    <name type="scientific">Micromonospora vulcania</name>
    <dbReference type="NCBI Taxonomy" id="1441873"/>
    <lineage>
        <taxon>Bacteria</taxon>
        <taxon>Bacillati</taxon>
        <taxon>Actinomycetota</taxon>
        <taxon>Actinomycetes</taxon>
        <taxon>Micromonosporales</taxon>
        <taxon>Micromonosporaceae</taxon>
        <taxon>Micromonospora</taxon>
    </lineage>
</organism>
<evidence type="ECO:0000313" key="2">
    <source>
        <dbReference type="EMBL" id="MFC5922643.1"/>
    </source>
</evidence>
<proteinExistence type="predicted"/>
<keyword evidence="3" id="KW-1185">Reference proteome</keyword>
<accession>A0ABW1H0H0</accession>
<comment type="caution">
    <text evidence="2">The sequence shown here is derived from an EMBL/GenBank/DDBJ whole genome shotgun (WGS) entry which is preliminary data.</text>
</comment>
<dbReference type="RefSeq" id="WP_377505823.1">
    <property type="nucleotide sequence ID" value="NZ_JBHSQS010000002.1"/>
</dbReference>
<gene>
    <name evidence="2" type="ORF">ACFQGL_04715</name>
</gene>
<dbReference type="InterPro" id="IPR033788">
    <property type="entry name" value="VbhA-like"/>
</dbReference>
<dbReference type="InterPro" id="IPR043038">
    <property type="entry name" value="VbhA_sf"/>
</dbReference>
<name>A0ABW1H0H0_9ACTN</name>
<reference evidence="3" key="1">
    <citation type="journal article" date="2019" name="Int. J. Syst. Evol. Microbiol.">
        <title>The Global Catalogue of Microorganisms (GCM) 10K type strain sequencing project: providing services to taxonomists for standard genome sequencing and annotation.</title>
        <authorList>
            <consortium name="The Broad Institute Genomics Platform"/>
            <consortium name="The Broad Institute Genome Sequencing Center for Infectious Disease"/>
            <person name="Wu L."/>
            <person name="Ma J."/>
        </authorList>
    </citation>
    <scope>NUCLEOTIDE SEQUENCE [LARGE SCALE GENOMIC DNA]</scope>
    <source>
        <strain evidence="3">CGMCC 4.7144</strain>
    </source>
</reference>